<keyword evidence="17" id="KW-1185">Reference proteome</keyword>
<evidence type="ECO:0000256" key="6">
    <source>
        <dbReference type="ARBA" id="ARBA00022824"/>
    </source>
</evidence>
<feature type="domain" description="Thioredoxin" evidence="15">
    <location>
        <begin position="13"/>
        <end position="127"/>
    </location>
</feature>
<keyword evidence="8" id="KW-0472">Membrane</keyword>
<keyword evidence="11" id="KW-0413">Isomerase</keyword>
<proteinExistence type="predicted"/>
<evidence type="ECO:0000256" key="3">
    <source>
        <dbReference type="ARBA" id="ARBA00012723"/>
    </source>
</evidence>
<dbReference type="PANTHER" id="PTHR46426">
    <property type="entry name" value="PROTEIN DISULFIDE-ISOMERASE TMX3"/>
    <property type="match status" value="1"/>
</dbReference>
<dbReference type="InterPro" id="IPR036249">
    <property type="entry name" value="Thioredoxin-like_sf"/>
</dbReference>
<sequence>MAKEKAALTCAVVLFNIAASLAYVEDLDDKFKDGRMNDAWLVKFYAPWCGYCKKLEPVWHDIGAELKSSGSVINVGRMDATAYSSVASEFGVRGYPTIKLIKGDLAYNYRGPRTKDDIIEFANRVAGEPVVRPLPSQQMFEHVVTHHSVVFVYIGGESPLKEKYIEVASELIVYTYFFLASEDALPKTVTLHEIPTVAVFKDGSYFLYDETGKRVGWGVWGGVLTGQPIRAPRHAPVLAAALVSASVSPRSLPSAPPGPPPEYLYPEAFWDMAAVPDPLP</sequence>
<evidence type="ECO:0000256" key="10">
    <source>
        <dbReference type="ARBA" id="ARBA00023180"/>
    </source>
</evidence>
<evidence type="ECO:0000256" key="12">
    <source>
        <dbReference type="ARBA" id="ARBA00023284"/>
    </source>
</evidence>
<dbReference type="CDD" id="cd03000">
    <property type="entry name" value="PDI_a_TMX3"/>
    <property type="match status" value="1"/>
</dbReference>
<keyword evidence="4" id="KW-0812">Transmembrane</keyword>
<evidence type="ECO:0000259" key="15">
    <source>
        <dbReference type="PROSITE" id="PS51352"/>
    </source>
</evidence>
<keyword evidence="12" id="KW-0676">Redox-active center</keyword>
<keyword evidence="9" id="KW-1015">Disulfide bond</keyword>
<dbReference type="FunFam" id="3.40.30.10:FF:000121">
    <property type="entry name" value="protein disulfide-isomerase TMX3 isoform X1"/>
    <property type="match status" value="1"/>
</dbReference>
<evidence type="ECO:0000256" key="7">
    <source>
        <dbReference type="ARBA" id="ARBA00022989"/>
    </source>
</evidence>
<dbReference type="Gene3D" id="3.40.30.10">
    <property type="entry name" value="Glutaredoxin"/>
    <property type="match status" value="1"/>
</dbReference>
<dbReference type="PROSITE" id="PS51352">
    <property type="entry name" value="THIOREDOXIN_2"/>
    <property type="match status" value="1"/>
</dbReference>
<dbReference type="SUPFAM" id="SSF52833">
    <property type="entry name" value="Thioredoxin-like"/>
    <property type="match status" value="1"/>
</dbReference>
<dbReference type="GO" id="GO:0003756">
    <property type="term" value="F:protein disulfide isomerase activity"/>
    <property type="evidence" value="ECO:0007669"/>
    <property type="project" value="UniProtKB-EC"/>
</dbReference>
<comment type="catalytic activity">
    <reaction evidence="1">
        <text>Catalyzes the rearrangement of -S-S- bonds in proteins.</text>
        <dbReference type="EC" id="5.3.4.1"/>
    </reaction>
</comment>
<dbReference type="InterPro" id="IPR052250">
    <property type="entry name" value="PDI_TMX3"/>
</dbReference>
<dbReference type="EC" id="5.3.4.1" evidence="3"/>
<reference evidence="16" key="1">
    <citation type="submission" date="2021-01" db="EMBL/GenBank/DDBJ databases">
        <title>A chromosome-scale assembly of European eel, Anguilla anguilla.</title>
        <authorList>
            <person name="Henkel C."/>
            <person name="Jong-Raadsen S.A."/>
            <person name="Dufour S."/>
            <person name="Weltzien F.-A."/>
            <person name="Palstra A.P."/>
            <person name="Pelster B."/>
            <person name="Spaink H.P."/>
            <person name="Van Den Thillart G.E."/>
            <person name="Jansen H."/>
            <person name="Zahm M."/>
            <person name="Klopp C."/>
            <person name="Cedric C."/>
            <person name="Louis A."/>
            <person name="Berthelot C."/>
            <person name="Parey E."/>
            <person name="Roest Crollius H."/>
            <person name="Montfort J."/>
            <person name="Robinson-Rechavi M."/>
            <person name="Bucao C."/>
            <person name="Bouchez O."/>
            <person name="Gislard M."/>
            <person name="Lluch J."/>
            <person name="Milhes M."/>
            <person name="Lampietro C."/>
            <person name="Lopez Roques C."/>
            <person name="Donnadieu C."/>
            <person name="Braasch I."/>
            <person name="Desvignes T."/>
            <person name="Postlethwait J."/>
            <person name="Bobe J."/>
            <person name="Guiguen Y."/>
            <person name="Dirks R."/>
        </authorList>
    </citation>
    <scope>NUCLEOTIDE SEQUENCE</scope>
    <source>
        <strain evidence="16">Tag_6206</strain>
        <tissue evidence="16">Liver</tissue>
    </source>
</reference>
<dbReference type="EMBL" id="JAFIRN010000009">
    <property type="protein sequence ID" value="KAG5841808.1"/>
    <property type="molecule type" value="Genomic_DNA"/>
</dbReference>
<keyword evidence="7" id="KW-1133">Transmembrane helix</keyword>
<evidence type="ECO:0000313" key="16">
    <source>
        <dbReference type="EMBL" id="KAG5841808.1"/>
    </source>
</evidence>
<dbReference type="AlphaFoldDB" id="A0A9D3MA59"/>
<dbReference type="Pfam" id="PF00085">
    <property type="entry name" value="Thioredoxin"/>
    <property type="match status" value="1"/>
</dbReference>
<dbReference type="GO" id="GO:0005789">
    <property type="term" value="C:endoplasmic reticulum membrane"/>
    <property type="evidence" value="ECO:0007669"/>
    <property type="project" value="UniProtKB-SubCell"/>
</dbReference>
<evidence type="ECO:0000313" key="17">
    <source>
        <dbReference type="Proteomes" id="UP001044222"/>
    </source>
</evidence>
<dbReference type="PANTHER" id="PTHR46426:SF1">
    <property type="entry name" value="PROTEIN DISULFIDE-ISOMERASE TMX3"/>
    <property type="match status" value="1"/>
</dbReference>
<comment type="subcellular location">
    <subcellularLocation>
        <location evidence="2">Endoplasmic reticulum membrane</location>
        <topology evidence="2">Single-pass membrane protein</topology>
    </subcellularLocation>
</comment>
<comment type="caution">
    <text evidence="16">The sequence shown here is derived from an EMBL/GenBank/DDBJ whole genome shotgun (WGS) entry which is preliminary data.</text>
</comment>
<comment type="function">
    <text evidence="13">Probable disulfide isomerase, which participates in the folding of proteins containing disulfide bonds. May act as a dithiol oxidase. Acts as a regulator of endoplasmic reticulum-mitochondria contact sites via its ability to regulate redox signals.</text>
</comment>
<dbReference type="InterPro" id="IPR013766">
    <property type="entry name" value="Thioredoxin_domain"/>
</dbReference>
<feature type="chain" id="PRO_5039433110" description="protein disulfide-isomerase" evidence="14">
    <location>
        <begin position="23"/>
        <end position="280"/>
    </location>
</feature>
<dbReference type="GO" id="GO:0009986">
    <property type="term" value="C:cell surface"/>
    <property type="evidence" value="ECO:0007669"/>
    <property type="project" value="TreeGrafter"/>
</dbReference>
<evidence type="ECO:0000256" key="4">
    <source>
        <dbReference type="ARBA" id="ARBA00022692"/>
    </source>
</evidence>
<dbReference type="InterPro" id="IPR017937">
    <property type="entry name" value="Thioredoxin_CS"/>
</dbReference>
<keyword evidence="10" id="KW-0325">Glycoprotein</keyword>
<accession>A0A9D3MA59</accession>
<evidence type="ECO:0000256" key="5">
    <source>
        <dbReference type="ARBA" id="ARBA00022729"/>
    </source>
</evidence>
<organism evidence="16 17">
    <name type="scientific">Anguilla anguilla</name>
    <name type="common">European freshwater eel</name>
    <name type="synonym">Muraena anguilla</name>
    <dbReference type="NCBI Taxonomy" id="7936"/>
    <lineage>
        <taxon>Eukaryota</taxon>
        <taxon>Metazoa</taxon>
        <taxon>Chordata</taxon>
        <taxon>Craniata</taxon>
        <taxon>Vertebrata</taxon>
        <taxon>Euteleostomi</taxon>
        <taxon>Actinopterygii</taxon>
        <taxon>Neopterygii</taxon>
        <taxon>Teleostei</taxon>
        <taxon>Anguilliformes</taxon>
        <taxon>Anguillidae</taxon>
        <taxon>Anguilla</taxon>
    </lineage>
</organism>
<evidence type="ECO:0000256" key="2">
    <source>
        <dbReference type="ARBA" id="ARBA00004389"/>
    </source>
</evidence>
<evidence type="ECO:0000256" key="13">
    <source>
        <dbReference type="ARBA" id="ARBA00045246"/>
    </source>
</evidence>
<evidence type="ECO:0000256" key="1">
    <source>
        <dbReference type="ARBA" id="ARBA00001182"/>
    </source>
</evidence>
<keyword evidence="6" id="KW-0256">Endoplasmic reticulum</keyword>
<gene>
    <name evidence="16" type="ORF">ANANG_G00170880</name>
</gene>
<keyword evidence="5 14" id="KW-0732">Signal</keyword>
<evidence type="ECO:0000256" key="8">
    <source>
        <dbReference type="ARBA" id="ARBA00023136"/>
    </source>
</evidence>
<evidence type="ECO:0000256" key="9">
    <source>
        <dbReference type="ARBA" id="ARBA00023157"/>
    </source>
</evidence>
<evidence type="ECO:0000256" key="11">
    <source>
        <dbReference type="ARBA" id="ARBA00023235"/>
    </source>
</evidence>
<dbReference type="PRINTS" id="PR00421">
    <property type="entry name" value="THIOREDOXIN"/>
</dbReference>
<name>A0A9D3MA59_ANGAN</name>
<dbReference type="Proteomes" id="UP001044222">
    <property type="component" value="Chromosome 9"/>
</dbReference>
<dbReference type="PROSITE" id="PS00194">
    <property type="entry name" value="THIOREDOXIN_1"/>
    <property type="match status" value="1"/>
</dbReference>
<evidence type="ECO:0000256" key="14">
    <source>
        <dbReference type="SAM" id="SignalP"/>
    </source>
</evidence>
<feature type="signal peptide" evidence="14">
    <location>
        <begin position="1"/>
        <end position="22"/>
    </location>
</feature>
<protein>
    <recommendedName>
        <fullName evidence="3">protein disulfide-isomerase</fullName>
        <ecNumber evidence="3">5.3.4.1</ecNumber>
    </recommendedName>
</protein>